<accession>A0ACB6ZFW8</accession>
<reference evidence="1" key="2">
    <citation type="journal article" date="2020" name="Nat. Commun.">
        <title>Large-scale genome sequencing of mycorrhizal fungi provides insights into the early evolution of symbiotic traits.</title>
        <authorList>
            <person name="Miyauchi S."/>
            <person name="Kiss E."/>
            <person name="Kuo A."/>
            <person name="Drula E."/>
            <person name="Kohler A."/>
            <person name="Sanchez-Garcia M."/>
            <person name="Morin E."/>
            <person name="Andreopoulos B."/>
            <person name="Barry K.W."/>
            <person name="Bonito G."/>
            <person name="Buee M."/>
            <person name="Carver A."/>
            <person name="Chen C."/>
            <person name="Cichocki N."/>
            <person name="Clum A."/>
            <person name="Culley D."/>
            <person name="Crous P.W."/>
            <person name="Fauchery L."/>
            <person name="Girlanda M."/>
            <person name="Hayes R.D."/>
            <person name="Keri Z."/>
            <person name="LaButti K."/>
            <person name="Lipzen A."/>
            <person name="Lombard V."/>
            <person name="Magnuson J."/>
            <person name="Maillard F."/>
            <person name="Murat C."/>
            <person name="Nolan M."/>
            <person name="Ohm R.A."/>
            <person name="Pangilinan J."/>
            <person name="Pereira M.F."/>
            <person name="Perotto S."/>
            <person name="Peter M."/>
            <person name="Pfister S."/>
            <person name="Riley R."/>
            <person name="Sitrit Y."/>
            <person name="Stielow J.B."/>
            <person name="Szollosi G."/>
            <person name="Zifcakova L."/>
            <person name="Stursova M."/>
            <person name="Spatafora J.W."/>
            <person name="Tedersoo L."/>
            <person name="Vaario L.M."/>
            <person name="Yamada A."/>
            <person name="Yan M."/>
            <person name="Wang P."/>
            <person name="Xu J."/>
            <person name="Bruns T."/>
            <person name="Baldrian P."/>
            <person name="Vilgalys R."/>
            <person name="Dunand C."/>
            <person name="Henrissat B."/>
            <person name="Grigoriev I.V."/>
            <person name="Hibbett D."/>
            <person name="Nagy L.G."/>
            <person name="Martin F.M."/>
        </authorList>
    </citation>
    <scope>NUCLEOTIDE SEQUENCE</scope>
    <source>
        <strain evidence="1">P2</strain>
    </source>
</reference>
<sequence>MRFMIPTHIGAEWTDGMQSRADGSKKESASRKRYVSASYIHDAPIPPPQGLNADWSGTLLVVLGIMNFVYTIIYREFTWKLAYISSCLDGLPAIQMEFVPANRRERLKELLKGSAEVAIDARKKLRSSTFPWTTEIRKAVSLVDKNMADLKETMGKHRVAPTDPPIHPPIHPLTRIPRPRNECHPTSGQSDSQEPDRRGFPAYDRRANGDRSWWRQLE</sequence>
<evidence type="ECO:0000313" key="2">
    <source>
        <dbReference type="Proteomes" id="UP000886501"/>
    </source>
</evidence>
<proteinExistence type="predicted"/>
<dbReference type="EMBL" id="MU118016">
    <property type="protein sequence ID" value="KAF9648283.1"/>
    <property type="molecule type" value="Genomic_DNA"/>
</dbReference>
<keyword evidence="2" id="KW-1185">Reference proteome</keyword>
<evidence type="ECO:0000313" key="1">
    <source>
        <dbReference type="EMBL" id="KAF9648283.1"/>
    </source>
</evidence>
<protein>
    <submittedName>
        <fullName evidence="1">Uncharacterized protein</fullName>
    </submittedName>
</protein>
<reference evidence="1" key="1">
    <citation type="submission" date="2019-10" db="EMBL/GenBank/DDBJ databases">
        <authorList>
            <consortium name="DOE Joint Genome Institute"/>
            <person name="Kuo A."/>
            <person name="Miyauchi S."/>
            <person name="Kiss E."/>
            <person name="Drula E."/>
            <person name="Kohler A."/>
            <person name="Sanchez-Garcia M."/>
            <person name="Andreopoulos B."/>
            <person name="Barry K.W."/>
            <person name="Bonito G."/>
            <person name="Buee M."/>
            <person name="Carver A."/>
            <person name="Chen C."/>
            <person name="Cichocki N."/>
            <person name="Clum A."/>
            <person name="Culley D."/>
            <person name="Crous P.W."/>
            <person name="Fauchery L."/>
            <person name="Girlanda M."/>
            <person name="Hayes R."/>
            <person name="Keri Z."/>
            <person name="Labutti K."/>
            <person name="Lipzen A."/>
            <person name="Lombard V."/>
            <person name="Magnuson J."/>
            <person name="Maillard F."/>
            <person name="Morin E."/>
            <person name="Murat C."/>
            <person name="Nolan M."/>
            <person name="Ohm R."/>
            <person name="Pangilinan J."/>
            <person name="Pereira M."/>
            <person name="Perotto S."/>
            <person name="Peter M."/>
            <person name="Riley R."/>
            <person name="Sitrit Y."/>
            <person name="Stielow B."/>
            <person name="Szollosi G."/>
            <person name="Zifcakova L."/>
            <person name="Stursova M."/>
            <person name="Spatafora J.W."/>
            <person name="Tedersoo L."/>
            <person name="Vaario L.-M."/>
            <person name="Yamada A."/>
            <person name="Yan M."/>
            <person name="Wang P."/>
            <person name="Xu J."/>
            <person name="Bruns T."/>
            <person name="Baldrian P."/>
            <person name="Vilgalys R."/>
            <person name="Henrissat B."/>
            <person name="Grigoriev I.V."/>
            <person name="Hibbett D."/>
            <person name="Nagy L.G."/>
            <person name="Martin F.M."/>
        </authorList>
    </citation>
    <scope>NUCLEOTIDE SEQUENCE</scope>
    <source>
        <strain evidence="1">P2</strain>
    </source>
</reference>
<name>A0ACB6ZFW8_THEGA</name>
<dbReference type="Proteomes" id="UP000886501">
    <property type="component" value="Unassembled WGS sequence"/>
</dbReference>
<organism evidence="1 2">
    <name type="scientific">Thelephora ganbajun</name>
    <name type="common">Ganba fungus</name>
    <dbReference type="NCBI Taxonomy" id="370292"/>
    <lineage>
        <taxon>Eukaryota</taxon>
        <taxon>Fungi</taxon>
        <taxon>Dikarya</taxon>
        <taxon>Basidiomycota</taxon>
        <taxon>Agaricomycotina</taxon>
        <taxon>Agaricomycetes</taxon>
        <taxon>Thelephorales</taxon>
        <taxon>Thelephoraceae</taxon>
        <taxon>Thelephora</taxon>
    </lineage>
</organism>
<comment type="caution">
    <text evidence="1">The sequence shown here is derived from an EMBL/GenBank/DDBJ whole genome shotgun (WGS) entry which is preliminary data.</text>
</comment>
<gene>
    <name evidence="1" type="ORF">BDM02DRAFT_3129161</name>
</gene>